<dbReference type="GO" id="GO:0016787">
    <property type="term" value="F:hydrolase activity"/>
    <property type="evidence" value="ECO:0007669"/>
    <property type="project" value="UniProtKB-KW"/>
</dbReference>
<name>A0A0D6LRC1_9BILA</name>
<organism evidence="9 10">
    <name type="scientific">Ancylostoma ceylanicum</name>
    <dbReference type="NCBI Taxonomy" id="53326"/>
    <lineage>
        <taxon>Eukaryota</taxon>
        <taxon>Metazoa</taxon>
        <taxon>Ecdysozoa</taxon>
        <taxon>Nematoda</taxon>
        <taxon>Chromadorea</taxon>
        <taxon>Rhabditida</taxon>
        <taxon>Rhabditina</taxon>
        <taxon>Rhabditomorpha</taxon>
        <taxon>Strongyloidea</taxon>
        <taxon>Ancylostomatidae</taxon>
        <taxon>Ancylostomatinae</taxon>
        <taxon>Ancylostoma</taxon>
    </lineage>
</organism>
<evidence type="ECO:0000256" key="5">
    <source>
        <dbReference type="ARBA" id="ARBA00022723"/>
    </source>
</evidence>
<evidence type="ECO:0000313" key="9">
    <source>
        <dbReference type="EMBL" id="EPB70197.1"/>
    </source>
</evidence>
<reference evidence="9 10" key="1">
    <citation type="submission" date="2013-05" db="EMBL/GenBank/DDBJ databases">
        <title>Draft genome of the parasitic nematode Anyclostoma ceylanicum.</title>
        <authorList>
            <person name="Mitreva M."/>
        </authorList>
    </citation>
    <scope>NUCLEOTIDE SEQUENCE [LARGE SCALE GENOMIC DNA]</scope>
</reference>
<dbReference type="GO" id="GO:0046872">
    <property type="term" value="F:metal ion binding"/>
    <property type="evidence" value="ECO:0007669"/>
    <property type="project" value="UniProtKB-KW"/>
</dbReference>
<keyword evidence="4" id="KW-0540">Nuclease</keyword>
<comment type="cofactor">
    <cofactor evidence="1">
        <name>a divalent metal cation</name>
        <dbReference type="ChEBI" id="CHEBI:60240"/>
    </cofactor>
</comment>
<evidence type="ECO:0000256" key="1">
    <source>
        <dbReference type="ARBA" id="ARBA00001968"/>
    </source>
</evidence>
<evidence type="ECO:0000256" key="4">
    <source>
        <dbReference type="ARBA" id="ARBA00022722"/>
    </source>
</evidence>
<dbReference type="PANTHER" id="PTHR22930:SF289">
    <property type="entry name" value="DDE TNP4 DOMAIN-CONTAINING PROTEIN-RELATED"/>
    <property type="match status" value="1"/>
</dbReference>
<comment type="similarity">
    <text evidence="3">Belongs to the HARBI1 family.</text>
</comment>
<evidence type="ECO:0000256" key="6">
    <source>
        <dbReference type="ARBA" id="ARBA00022801"/>
    </source>
</evidence>
<keyword evidence="10" id="KW-1185">Reference proteome</keyword>
<keyword evidence="7" id="KW-0539">Nucleus</keyword>
<keyword evidence="6" id="KW-0378">Hydrolase</keyword>
<dbReference type="Proteomes" id="UP000054495">
    <property type="component" value="Unassembled WGS sequence"/>
</dbReference>
<dbReference type="InterPro" id="IPR027806">
    <property type="entry name" value="HARBI1_dom"/>
</dbReference>
<gene>
    <name evidence="9" type="ORF">ANCCEY_10708</name>
</gene>
<evidence type="ECO:0000256" key="7">
    <source>
        <dbReference type="ARBA" id="ARBA00023242"/>
    </source>
</evidence>
<feature type="domain" description="DDE Tnp4" evidence="8">
    <location>
        <begin position="63"/>
        <end position="216"/>
    </location>
</feature>
<evidence type="ECO:0000256" key="2">
    <source>
        <dbReference type="ARBA" id="ARBA00004123"/>
    </source>
</evidence>
<sequence length="254" mass="28794">MENATLYAFHTSNLYARESCFLENQNSSQSCYVYSEGRQLLLYYSENLCVYVHVFLTDIIGCIDGTLVPILCPKEDGSQYMSRNGWSALNVCVVADAIGRILYVNSAFPGSTHDSTLWNRCALSRIFRTGEAIKGYQLLGDCGYANGGGIMTPFRPTSIRGDVRKMRFNRQHIRTRLIVERTIGRWKKRFTALASKFRVAPHFASKMVIASAVLHNIGYCLGVAKFRRLGRRRATMAHPPEEERDIRSYVVARL</sequence>
<comment type="subcellular location">
    <subcellularLocation>
        <location evidence="2">Nucleus</location>
    </subcellularLocation>
</comment>
<evidence type="ECO:0000256" key="3">
    <source>
        <dbReference type="ARBA" id="ARBA00006958"/>
    </source>
</evidence>
<protein>
    <submittedName>
        <fullName evidence="9">Transposase, IS4 family</fullName>
    </submittedName>
</protein>
<dbReference type="Pfam" id="PF13359">
    <property type="entry name" value="DDE_Tnp_4"/>
    <property type="match status" value="1"/>
</dbReference>
<dbReference type="AlphaFoldDB" id="A0A0D6LRC1"/>
<dbReference type="EMBL" id="KE125215">
    <property type="protein sequence ID" value="EPB70197.1"/>
    <property type="molecule type" value="Genomic_DNA"/>
</dbReference>
<dbReference type="PANTHER" id="PTHR22930">
    <property type="match status" value="1"/>
</dbReference>
<dbReference type="InterPro" id="IPR045249">
    <property type="entry name" value="HARBI1-like"/>
</dbReference>
<evidence type="ECO:0000259" key="8">
    <source>
        <dbReference type="Pfam" id="PF13359"/>
    </source>
</evidence>
<evidence type="ECO:0000313" key="10">
    <source>
        <dbReference type="Proteomes" id="UP000054495"/>
    </source>
</evidence>
<accession>A0A0D6LRC1</accession>
<proteinExistence type="inferred from homology"/>
<dbReference type="GO" id="GO:0005634">
    <property type="term" value="C:nucleus"/>
    <property type="evidence" value="ECO:0007669"/>
    <property type="project" value="UniProtKB-SubCell"/>
</dbReference>
<dbReference type="GO" id="GO:0004518">
    <property type="term" value="F:nuclease activity"/>
    <property type="evidence" value="ECO:0007669"/>
    <property type="project" value="UniProtKB-KW"/>
</dbReference>
<keyword evidence="5" id="KW-0479">Metal-binding</keyword>